<proteinExistence type="predicted"/>
<evidence type="ECO:0000256" key="3">
    <source>
        <dbReference type="SAM" id="Phobius"/>
    </source>
</evidence>
<dbReference type="PROSITE" id="PS50157">
    <property type="entry name" value="ZINC_FINGER_C2H2_2"/>
    <property type="match status" value="1"/>
</dbReference>
<keyword evidence="3" id="KW-1133">Transmembrane helix</keyword>
<feature type="region of interest" description="Disordered" evidence="2">
    <location>
        <begin position="341"/>
        <end position="379"/>
    </location>
</feature>
<gene>
    <name evidence="5" type="ORF">C1SCF055_LOCUS18729</name>
</gene>
<feature type="transmembrane region" description="Helical" evidence="3">
    <location>
        <begin position="1256"/>
        <end position="1273"/>
    </location>
</feature>
<dbReference type="PROSITE" id="PS00028">
    <property type="entry name" value="ZINC_FINGER_C2H2_1"/>
    <property type="match status" value="1"/>
</dbReference>
<evidence type="ECO:0000313" key="6">
    <source>
        <dbReference type="EMBL" id="CAL1145235.1"/>
    </source>
</evidence>
<keyword evidence="8" id="KW-1185">Reference proteome</keyword>
<dbReference type="EMBL" id="CAMXCT010001641">
    <property type="protein sequence ID" value="CAI3991860.1"/>
    <property type="molecule type" value="Genomic_DNA"/>
</dbReference>
<dbReference type="AlphaFoldDB" id="A0A9P1CHT9"/>
<dbReference type="EMBL" id="CAMXCT020001641">
    <property type="protein sequence ID" value="CAL1145235.1"/>
    <property type="molecule type" value="Genomic_DNA"/>
</dbReference>
<comment type="caution">
    <text evidence="5">The sequence shown here is derived from an EMBL/GenBank/DDBJ whole genome shotgun (WGS) entry which is preliminary data.</text>
</comment>
<dbReference type="OrthoDB" id="444650at2759"/>
<keyword evidence="1" id="KW-0479">Metal-binding</keyword>
<reference evidence="6" key="2">
    <citation type="submission" date="2024-04" db="EMBL/GenBank/DDBJ databases">
        <authorList>
            <person name="Chen Y."/>
            <person name="Shah S."/>
            <person name="Dougan E. K."/>
            <person name="Thang M."/>
            <person name="Chan C."/>
        </authorList>
    </citation>
    <scope>NUCLEOTIDE SEQUENCE [LARGE SCALE GENOMIC DNA]</scope>
</reference>
<sequence length="1279" mass="145227">MAPSEDALPWQYDLATAHQLPVGKRLLRVCDIAFTQRQVNDSFSHDRRDVMELIEAVLSGQVHPRQIPLIRVAWHDGQFWAIDNRRLFCYKHCKVERVLVEVIRWEDQHEFEMKWKNGLHSRGPGRGHTAGVVQRLHRPFPRSPVMNEEQSEISLFMDDESQYHHDNLRAENQHRYWAAARYEDSLARNLLYQWKYKTAAVGGIGRPTWLACTLLRAKVDGTFEACVDNGAGGFLHPGLHASEIEVNENMPSPVKLERLDESLFKTFLVPHDMKSKLAKPWCAICAKLVHDLKHHEKSHQGCFQCSCGKAFEGSQSLRSHARKKQHLIPYMFRPPEELEHLHVSSSESDRDDGERGERAAATSHAASSRARRATRKQVVEEPDPAETFVVVKGESSRVPNGCRCVLCGKTVDVMRDHERRCHVGAFQCSCSKACSCSEMRPKRSFAEWQAAILGGKGEDADAAPNLSRSAGPPSEHMQRVLKHGVDGRDLQELNDAELTAVAEQEQLASELAAMNASGRLALAYVFVKKMGSLKRAFRWFDTRRIGKIAQVVWDTGFTLLHIDSEKLTGWKQGNPYWGNDKRRVKSYLKGENVTLTEWPFEIFKQIDIDPCDGLISMKEWKSYFKEAAETIAAEMEEKGTSDFEQQVRLRGHAMKTNAAKSRRNRKTAYNKDPWLLQMKEKQAIMKHEEDFRRRVTDKLMTLQETESFTFGREWLCDVDGKLSPVRRSVIVEEVAEKLRLFSLPSPALVDLKSLHRSISMTVDSKEESEMEYSLLPYLSISQEEGSFTPSGTDPGSILVMNLTEYAQEIEDQLDNIPLHSSMTFSNALVETQRAVIQLLAQRQGLVAVMESRGANQELVVYNVASNFVQNIEIQLNGLRQNEGCMFNELLGIIITKLFQCSDAIAESIDKLVNRDLSPEETKLVRVDCSDLPTRDKPEVLSENMGFLTTRNSDGTLSAFNLQDFANEVRDQLTALPIGEEVREVIISNLVQFLSTAKEKMIAAQDGAEAQEAQGRTQQGEMLEFILPPQEKQQVAFFDLAKDYAFECVDRVNTNDGVEAHLIRMAVEKTSLAQRRRRSSIVKQASKTDLEEVVPIIKPPTPDPDDAEVESTSSSEGLEDSSQATSLSFEELPEPIQRNTGEGLVARVFQQYASGRWIGQTLFLRYSDLKGFAEDLKYVTPNVDTKLYRFTGTGSSLFFGRPKRCGKDLGERSLSIDQSIDPSTYLFTYLPIYLFTYLPIYLFTYLLIYLPTYLPTYLFTYLPTYLFTYLPIYLPTYLPS</sequence>
<dbReference type="EMBL" id="CAMXCT030001641">
    <property type="protein sequence ID" value="CAL4779172.1"/>
    <property type="molecule type" value="Genomic_DNA"/>
</dbReference>
<feature type="domain" description="C2H2-type" evidence="4">
    <location>
        <begin position="300"/>
        <end position="326"/>
    </location>
</feature>
<evidence type="ECO:0000256" key="1">
    <source>
        <dbReference type="PROSITE-ProRule" id="PRU00042"/>
    </source>
</evidence>
<evidence type="ECO:0000259" key="4">
    <source>
        <dbReference type="PROSITE" id="PS50157"/>
    </source>
</evidence>
<evidence type="ECO:0000313" key="7">
    <source>
        <dbReference type="EMBL" id="CAL4779172.1"/>
    </source>
</evidence>
<protein>
    <submittedName>
        <fullName evidence="7">Protein transport Sec1a</fullName>
    </submittedName>
</protein>
<keyword evidence="3" id="KW-0812">Transmembrane</keyword>
<reference evidence="5" key="1">
    <citation type="submission" date="2022-10" db="EMBL/GenBank/DDBJ databases">
        <authorList>
            <person name="Chen Y."/>
            <person name="Dougan E. K."/>
            <person name="Chan C."/>
            <person name="Rhodes N."/>
            <person name="Thang M."/>
        </authorList>
    </citation>
    <scope>NUCLEOTIDE SEQUENCE</scope>
</reference>
<feature type="transmembrane region" description="Helical" evidence="3">
    <location>
        <begin position="1225"/>
        <end position="1249"/>
    </location>
</feature>
<keyword evidence="1" id="KW-0863">Zinc-finger</keyword>
<keyword evidence="1" id="KW-0862">Zinc</keyword>
<evidence type="ECO:0000313" key="8">
    <source>
        <dbReference type="Proteomes" id="UP001152797"/>
    </source>
</evidence>
<dbReference type="Proteomes" id="UP001152797">
    <property type="component" value="Unassembled WGS sequence"/>
</dbReference>
<feature type="region of interest" description="Disordered" evidence="2">
    <location>
        <begin position="1092"/>
        <end position="1128"/>
    </location>
</feature>
<feature type="region of interest" description="Disordered" evidence="2">
    <location>
        <begin position="457"/>
        <end position="477"/>
    </location>
</feature>
<keyword evidence="3" id="KW-0472">Membrane</keyword>
<feature type="compositionally biased region" description="Low complexity" evidence="2">
    <location>
        <begin position="359"/>
        <end position="368"/>
    </location>
</feature>
<dbReference type="InterPro" id="IPR013087">
    <property type="entry name" value="Znf_C2H2_type"/>
</dbReference>
<organism evidence="5">
    <name type="scientific">Cladocopium goreaui</name>
    <dbReference type="NCBI Taxonomy" id="2562237"/>
    <lineage>
        <taxon>Eukaryota</taxon>
        <taxon>Sar</taxon>
        <taxon>Alveolata</taxon>
        <taxon>Dinophyceae</taxon>
        <taxon>Suessiales</taxon>
        <taxon>Symbiodiniaceae</taxon>
        <taxon>Cladocopium</taxon>
    </lineage>
</organism>
<feature type="compositionally biased region" description="Low complexity" evidence="2">
    <location>
        <begin position="1109"/>
        <end position="1121"/>
    </location>
</feature>
<dbReference type="GO" id="GO:0008270">
    <property type="term" value="F:zinc ion binding"/>
    <property type="evidence" value="ECO:0007669"/>
    <property type="project" value="UniProtKB-KW"/>
</dbReference>
<accession>A0A9P1CHT9</accession>
<name>A0A9P1CHT9_9DINO</name>
<evidence type="ECO:0000313" key="5">
    <source>
        <dbReference type="EMBL" id="CAI3991860.1"/>
    </source>
</evidence>
<evidence type="ECO:0000256" key="2">
    <source>
        <dbReference type="SAM" id="MobiDB-lite"/>
    </source>
</evidence>